<accession>N1PB98</accession>
<protein>
    <recommendedName>
        <fullName evidence="4">Lymphocyte expansion molecule</fullName>
    </recommendedName>
</protein>
<evidence type="ECO:0000313" key="1">
    <source>
        <dbReference type="EMBL" id="ELU18830.1"/>
    </source>
</evidence>
<evidence type="ECO:0000313" key="3">
    <source>
        <dbReference type="Proteomes" id="UP000014760"/>
    </source>
</evidence>
<dbReference type="InterPro" id="IPR033557">
    <property type="entry name" value="CIMAP2"/>
</dbReference>
<organism evidence="1">
    <name type="scientific">Capitella teleta</name>
    <name type="common">Polychaete worm</name>
    <dbReference type="NCBI Taxonomy" id="283909"/>
    <lineage>
        <taxon>Eukaryota</taxon>
        <taxon>Metazoa</taxon>
        <taxon>Spiralia</taxon>
        <taxon>Lophotrochozoa</taxon>
        <taxon>Annelida</taxon>
        <taxon>Polychaeta</taxon>
        <taxon>Sedentaria</taxon>
        <taxon>Scolecida</taxon>
        <taxon>Capitellidae</taxon>
        <taxon>Capitella</taxon>
    </lineage>
</organism>
<dbReference type="PANTHER" id="PTHR34914">
    <property type="entry name" value="LYMPHOCYTE EXPANSION MOLECULE"/>
    <property type="match status" value="1"/>
</dbReference>
<dbReference type="InterPro" id="IPR010736">
    <property type="entry name" value="SHIPPO-rpt"/>
</dbReference>
<dbReference type="OrthoDB" id="6275292at2759"/>
<dbReference type="Pfam" id="PF07004">
    <property type="entry name" value="SHIPPO-rpt"/>
    <property type="match status" value="3"/>
</dbReference>
<sequence>MADKNYKGAPFGVQTARFDVSGIHPKNKTPGTFTQTPYCKKSNTSLSCQLGPGRYDIGLGGFSDKSVEERAGGPGWARAYEVQRLAALPHLLHKQQWELKRLLKKKLGPGSYNIKDFLEQSGEKPRSTLGIIHTKEERFKEKLTQAQETPGPGTYGEGGVPHAAVEEKAKKSASTIGLLGASGAERSLPTVGSGLGPGTYQFKSFTEKIDEKVTSLRGPYDLFSGDRNKPIKTGHLASVTNSNLGPGQYKIKSFVDDWSTEHKQRTGRFFKMEQYPEKAIDRIYSFSLPQNPRNREEPGPGQYEPKMADQVISHAKKSPGFLSSSQRSDKLSTKFFTGNQNPVGPGRYVIQKLEDAQHRNGHTSVFKSKSLRPEHTRSKFLQERIRSKDVAVNDRCFMVTPDPPNYRTCDFDVRKSTRRSLTVA</sequence>
<dbReference type="STRING" id="283909.N1PB98"/>
<evidence type="ECO:0008006" key="4">
    <source>
        <dbReference type="Google" id="ProtNLM"/>
    </source>
</evidence>
<reference evidence="3" key="1">
    <citation type="submission" date="2012-12" db="EMBL/GenBank/DDBJ databases">
        <authorList>
            <person name="Hellsten U."/>
            <person name="Grimwood J."/>
            <person name="Chapman J.A."/>
            <person name="Shapiro H."/>
            <person name="Aerts A."/>
            <person name="Otillar R.P."/>
            <person name="Terry A.Y."/>
            <person name="Boore J.L."/>
            <person name="Simakov O."/>
            <person name="Marletaz F."/>
            <person name="Cho S.-J."/>
            <person name="Edsinger-Gonzales E."/>
            <person name="Havlak P."/>
            <person name="Kuo D.-H."/>
            <person name="Larsson T."/>
            <person name="Lv J."/>
            <person name="Arendt D."/>
            <person name="Savage R."/>
            <person name="Osoegawa K."/>
            <person name="de Jong P."/>
            <person name="Lindberg D.R."/>
            <person name="Seaver E.C."/>
            <person name="Weisblat D.A."/>
            <person name="Putnam N.H."/>
            <person name="Grigoriev I.V."/>
            <person name="Rokhsar D.S."/>
        </authorList>
    </citation>
    <scope>NUCLEOTIDE SEQUENCE</scope>
    <source>
        <strain evidence="3">I ESC-2004</strain>
    </source>
</reference>
<keyword evidence="3" id="KW-1185">Reference proteome</keyword>
<reference evidence="2" key="3">
    <citation type="submission" date="2015-06" db="UniProtKB">
        <authorList>
            <consortium name="EnsemblMetazoa"/>
        </authorList>
    </citation>
    <scope>IDENTIFICATION</scope>
</reference>
<dbReference type="PANTHER" id="PTHR34914:SF1">
    <property type="entry name" value="LYMPHOCYTE EXPANSION MOLECULE"/>
    <property type="match status" value="1"/>
</dbReference>
<dbReference type="AlphaFoldDB" id="N1PB98"/>
<proteinExistence type="predicted"/>
<dbReference type="OMA" id="SSQMIMG"/>
<gene>
    <name evidence="1" type="ORF">CAPTEDRAFT_226751</name>
</gene>
<name>N1PB98_CAPTE</name>
<dbReference type="EMBL" id="AMQN01000026">
    <property type="status" value="NOT_ANNOTATED_CDS"/>
    <property type="molecule type" value="Genomic_DNA"/>
</dbReference>
<dbReference type="HOGENOM" id="CLU_053450_0_0_1"/>
<evidence type="ECO:0000313" key="2">
    <source>
        <dbReference type="EnsemblMetazoa" id="CapteP226751"/>
    </source>
</evidence>
<dbReference type="EMBL" id="KB291798">
    <property type="protein sequence ID" value="ELU18830.1"/>
    <property type="molecule type" value="Genomic_DNA"/>
</dbReference>
<reference evidence="1 3" key="2">
    <citation type="journal article" date="2013" name="Nature">
        <title>Insights into bilaterian evolution from three spiralian genomes.</title>
        <authorList>
            <person name="Simakov O."/>
            <person name="Marletaz F."/>
            <person name="Cho S.J."/>
            <person name="Edsinger-Gonzales E."/>
            <person name="Havlak P."/>
            <person name="Hellsten U."/>
            <person name="Kuo D.H."/>
            <person name="Larsson T."/>
            <person name="Lv J."/>
            <person name="Arendt D."/>
            <person name="Savage R."/>
            <person name="Osoegawa K."/>
            <person name="de Jong P."/>
            <person name="Grimwood J."/>
            <person name="Chapman J.A."/>
            <person name="Shapiro H."/>
            <person name="Aerts A."/>
            <person name="Otillar R.P."/>
            <person name="Terry A.Y."/>
            <person name="Boore J.L."/>
            <person name="Grigoriev I.V."/>
            <person name="Lindberg D.R."/>
            <person name="Seaver E.C."/>
            <person name="Weisblat D.A."/>
            <person name="Putnam N.H."/>
            <person name="Rokhsar D.S."/>
        </authorList>
    </citation>
    <scope>NUCLEOTIDE SEQUENCE</scope>
    <source>
        <strain evidence="1 3">I ESC-2004</strain>
    </source>
</reference>
<dbReference type="EnsemblMetazoa" id="CapteT226751">
    <property type="protein sequence ID" value="CapteP226751"/>
    <property type="gene ID" value="CapteG226751"/>
</dbReference>
<dbReference type="Proteomes" id="UP000014760">
    <property type="component" value="Unassembled WGS sequence"/>
</dbReference>